<organism evidence="1 2">
    <name type="scientific">Pleurotus eryngii</name>
    <name type="common">Boletus of the steppes</name>
    <dbReference type="NCBI Taxonomy" id="5323"/>
    <lineage>
        <taxon>Eukaryota</taxon>
        <taxon>Fungi</taxon>
        <taxon>Dikarya</taxon>
        <taxon>Basidiomycota</taxon>
        <taxon>Agaricomycotina</taxon>
        <taxon>Agaricomycetes</taxon>
        <taxon>Agaricomycetidae</taxon>
        <taxon>Agaricales</taxon>
        <taxon>Pleurotineae</taxon>
        <taxon>Pleurotaceae</taxon>
        <taxon>Pleurotus</taxon>
    </lineage>
</organism>
<dbReference type="Proteomes" id="UP000807025">
    <property type="component" value="Unassembled WGS sequence"/>
</dbReference>
<comment type="caution">
    <text evidence="1">The sequence shown here is derived from an EMBL/GenBank/DDBJ whole genome shotgun (WGS) entry which is preliminary data.</text>
</comment>
<reference evidence="1" key="1">
    <citation type="submission" date="2020-11" db="EMBL/GenBank/DDBJ databases">
        <authorList>
            <consortium name="DOE Joint Genome Institute"/>
            <person name="Ahrendt S."/>
            <person name="Riley R."/>
            <person name="Andreopoulos W."/>
            <person name="Labutti K."/>
            <person name="Pangilinan J."/>
            <person name="Ruiz-Duenas F.J."/>
            <person name="Barrasa J.M."/>
            <person name="Sanchez-Garcia M."/>
            <person name="Camarero S."/>
            <person name="Miyauchi S."/>
            <person name="Serrano A."/>
            <person name="Linde D."/>
            <person name="Babiker R."/>
            <person name="Drula E."/>
            <person name="Ayuso-Fernandez I."/>
            <person name="Pacheco R."/>
            <person name="Padilla G."/>
            <person name="Ferreira P."/>
            <person name="Barriuso J."/>
            <person name="Kellner H."/>
            <person name="Castanera R."/>
            <person name="Alfaro M."/>
            <person name="Ramirez L."/>
            <person name="Pisabarro A.G."/>
            <person name="Kuo A."/>
            <person name="Tritt A."/>
            <person name="Lipzen A."/>
            <person name="He G."/>
            <person name="Yan M."/>
            <person name="Ng V."/>
            <person name="Cullen D."/>
            <person name="Martin F."/>
            <person name="Rosso M.-N."/>
            <person name="Henrissat B."/>
            <person name="Hibbett D."/>
            <person name="Martinez A.T."/>
            <person name="Grigoriev I.V."/>
        </authorList>
    </citation>
    <scope>NUCLEOTIDE SEQUENCE</scope>
    <source>
        <strain evidence="1">ATCC 90797</strain>
    </source>
</reference>
<name>A0A9P6D2F0_PLEER</name>
<gene>
    <name evidence="1" type="ORF">BDN71DRAFT_1436088</name>
</gene>
<keyword evidence="2" id="KW-1185">Reference proteome</keyword>
<dbReference type="EMBL" id="MU154710">
    <property type="protein sequence ID" value="KAF9488512.1"/>
    <property type="molecule type" value="Genomic_DNA"/>
</dbReference>
<evidence type="ECO:0000313" key="1">
    <source>
        <dbReference type="EMBL" id="KAF9488512.1"/>
    </source>
</evidence>
<accession>A0A9P6D2F0</accession>
<dbReference type="AlphaFoldDB" id="A0A9P6D2F0"/>
<evidence type="ECO:0000313" key="2">
    <source>
        <dbReference type="Proteomes" id="UP000807025"/>
    </source>
</evidence>
<proteinExistence type="predicted"/>
<protein>
    <submittedName>
        <fullName evidence="1">Uncharacterized protein</fullName>
    </submittedName>
</protein>
<sequence length="218" mass="24392">MLGTLGSSSLASIAEPQAIIRKGKQQATSLLSPFYRSFKEQNCMKSSTQFYEETDESELRAAIRNLLTTEPQDHPPSSTSVSSISLDGLSSAAKHAVSARHAELYGPYSFMLSEFWQVDRLPSKIRSASDFLRLLQDITKKIPFEVQQMLRTWQDDRAIYWMCFRDNNQVMRAQGYLSCTGVSNSDGCDGPAIPKATYLLALEEVRNPEKCTASPTNF</sequence>